<dbReference type="Pfam" id="PF03006">
    <property type="entry name" value="HlyIII"/>
    <property type="match status" value="1"/>
</dbReference>
<accession>A0A0W1KI19</accession>
<evidence type="ECO:0000256" key="7">
    <source>
        <dbReference type="SAM" id="Phobius"/>
    </source>
</evidence>
<dbReference type="EMBL" id="LNIZ01000007">
    <property type="protein sequence ID" value="KTF03706.1"/>
    <property type="molecule type" value="Genomic_DNA"/>
</dbReference>
<evidence type="ECO:0000313" key="10">
    <source>
        <dbReference type="Proteomes" id="UP000054404"/>
    </source>
</evidence>
<dbReference type="STRING" id="59561.AQZ59_01496"/>
<evidence type="ECO:0000256" key="4">
    <source>
        <dbReference type="ARBA" id="ARBA00023136"/>
    </source>
</evidence>
<evidence type="ECO:0000256" key="1">
    <source>
        <dbReference type="ARBA" id="ARBA00004141"/>
    </source>
</evidence>
<sequence>MIDQANPAGSDIGPATPVPPVEQAPSSRAERKAYYSALPKPKVRGWIHAITAPLALANGILLIIFASGTAATLACVVFALSAVLLFGNSGLYHLGNWGEKVHAILRRIDHANIFLLIAGTYTPLSVVLLPTKTAALVLGIVWSGAIVGTLIHVFKLHAPRWFLVALYVALGWVAIWFLPSFWRTGGAAIVVLLIAGGVAYTIGAVMYALRWPNPWPKWFGFHEFFHTGTVIGYTCHSVAVWLALFV</sequence>
<evidence type="ECO:0000256" key="5">
    <source>
        <dbReference type="PIRSR" id="PIRSR604254-1"/>
    </source>
</evidence>
<keyword evidence="3 7" id="KW-1133">Transmembrane helix</keyword>
<keyword evidence="5" id="KW-0479">Metal-binding</keyword>
<feature type="transmembrane region" description="Helical" evidence="7">
    <location>
        <begin position="161"/>
        <end position="182"/>
    </location>
</feature>
<dbReference type="PANTHER" id="PTHR20855">
    <property type="entry name" value="ADIPOR/PROGESTIN RECEPTOR-RELATED"/>
    <property type="match status" value="1"/>
</dbReference>
<feature type="transmembrane region" description="Helical" evidence="7">
    <location>
        <begin position="188"/>
        <end position="209"/>
    </location>
</feature>
<gene>
    <name evidence="8" type="ORF">AQZ59_01496</name>
    <name evidence="9" type="ORF">QP858_05510</name>
</gene>
<feature type="transmembrane region" description="Helical" evidence="7">
    <location>
        <begin position="111"/>
        <end position="129"/>
    </location>
</feature>
<keyword evidence="2 7" id="KW-0812">Transmembrane</keyword>
<evidence type="ECO:0000313" key="8">
    <source>
        <dbReference type="EMBL" id="KTF03706.1"/>
    </source>
</evidence>
<keyword evidence="10" id="KW-1185">Reference proteome</keyword>
<reference evidence="8 10" key="1">
    <citation type="submission" date="2015-11" db="EMBL/GenBank/DDBJ databases">
        <title>Draft Genome Sequence of the Type Strain Trueperella bernardiae LCDC 89-0504T, Isolated from Blood Culture.</title>
        <authorList>
            <person name="Bernier A.-M."/>
            <person name="Bernard K."/>
        </authorList>
    </citation>
    <scope>NUCLEOTIDE SEQUENCE [LARGE SCALE GENOMIC DNA]</scope>
    <source>
        <strain evidence="8 10">LCDC 89-0504</strain>
    </source>
</reference>
<dbReference type="Proteomes" id="UP000054404">
    <property type="component" value="Unassembled WGS sequence"/>
</dbReference>
<feature type="transmembrane region" description="Helical" evidence="7">
    <location>
        <begin position="71"/>
        <end position="91"/>
    </location>
</feature>
<dbReference type="OrthoDB" id="9813689at2"/>
<dbReference type="InterPro" id="IPR004254">
    <property type="entry name" value="AdipoR/HlyIII-related"/>
</dbReference>
<name>A0A0W1KI19_9ACTO</name>
<dbReference type="PANTHER" id="PTHR20855:SF3">
    <property type="entry name" value="LD03007P"/>
    <property type="match status" value="1"/>
</dbReference>
<proteinExistence type="predicted"/>
<feature type="transmembrane region" description="Helical" evidence="7">
    <location>
        <begin position="135"/>
        <end position="154"/>
    </location>
</feature>
<feature type="region of interest" description="Disordered" evidence="6">
    <location>
        <begin position="1"/>
        <end position="27"/>
    </location>
</feature>
<dbReference type="RefSeq" id="WP_082661219.1">
    <property type="nucleotide sequence ID" value="NZ_CALTZF010000028.1"/>
</dbReference>
<dbReference type="GO" id="GO:0016020">
    <property type="term" value="C:membrane"/>
    <property type="evidence" value="ECO:0007669"/>
    <property type="project" value="UniProtKB-SubCell"/>
</dbReference>
<feature type="transmembrane region" description="Helical" evidence="7">
    <location>
        <begin position="221"/>
        <end position="244"/>
    </location>
</feature>
<evidence type="ECO:0000256" key="2">
    <source>
        <dbReference type="ARBA" id="ARBA00022692"/>
    </source>
</evidence>
<feature type="transmembrane region" description="Helical" evidence="7">
    <location>
        <begin position="46"/>
        <end position="65"/>
    </location>
</feature>
<organism evidence="8 10">
    <name type="scientific">Trueperella bernardiae</name>
    <dbReference type="NCBI Taxonomy" id="59561"/>
    <lineage>
        <taxon>Bacteria</taxon>
        <taxon>Bacillati</taxon>
        <taxon>Actinomycetota</taxon>
        <taxon>Actinomycetes</taxon>
        <taxon>Actinomycetales</taxon>
        <taxon>Actinomycetaceae</taxon>
        <taxon>Trueperella</taxon>
    </lineage>
</organism>
<reference evidence="9" key="2">
    <citation type="submission" date="2023-05" db="EMBL/GenBank/DDBJ databases">
        <title>Genomic Catalog of Human Bladder Bacteria.</title>
        <authorList>
            <person name="Du J."/>
        </authorList>
    </citation>
    <scope>NUCLEOTIDE SEQUENCE</scope>
    <source>
        <strain evidence="9">UMB1304A</strain>
    </source>
</reference>
<protein>
    <submittedName>
        <fullName evidence="9">Hemolysin III family protein</fullName>
    </submittedName>
    <submittedName>
        <fullName evidence="8">Hemolysin-III related</fullName>
    </submittedName>
</protein>
<dbReference type="GO" id="GO:0046872">
    <property type="term" value="F:metal ion binding"/>
    <property type="evidence" value="ECO:0007669"/>
    <property type="project" value="UniProtKB-KW"/>
</dbReference>
<dbReference type="PATRIC" id="fig|59561.3.peg.1488"/>
<dbReference type="Proteomes" id="UP001225576">
    <property type="component" value="Unassembled WGS sequence"/>
</dbReference>
<comment type="caution">
    <text evidence="8">The sequence shown here is derived from an EMBL/GenBank/DDBJ whole genome shotgun (WGS) entry which is preliminary data.</text>
</comment>
<keyword evidence="4 7" id="KW-0472">Membrane</keyword>
<feature type="binding site" evidence="5">
    <location>
        <position position="93"/>
    </location>
    <ligand>
        <name>Zn(2+)</name>
        <dbReference type="ChEBI" id="CHEBI:29105"/>
    </ligand>
</feature>
<evidence type="ECO:0000256" key="6">
    <source>
        <dbReference type="SAM" id="MobiDB-lite"/>
    </source>
</evidence>
<evidence type="ECO:0000256" key="3">
    <source>
        <dbReference type="ARBA" id="ARBA00022989"/>
    </source>
</evidence>
<feature type="binding site" evidence="5">
    <location>
        <position position="222"/>
    </location>
    <ligand>
        <name>Zn(2+)</name>
        <dbReference type="ChEBI" id="CHEBI:29105"/>
    </ligand>
</feature>
<comment type="subcellular location">
    <subcellularLocation>
        <location evidence="1">Membrane</location>
        <topology evidence="1">Multi-pass membrane protein</topology>
    </subcellularLocation>
</comment>
<feature type="binding site" evidence="5">
    <location>
        <position position="226"/>
    </location>
    <ligand>
        <name>Zn(2+)</name>
        <dbReference type="ChEBI" id="CHEBI:29105"/>
    </ligand>
</feature>
<dbReference type="AlphaFoldDB" id="A0A0W1KI19"/>
<evidence type="ECO:0000313" key="9">
    <source>
        <dbReference type="EMBL" id="MDK8601919.1"/>
    </source>
</evidence>
<keyword evidence="5" id="KW-0862">Zinc</keyword>
<dbReference type="EMBL" id="JASPDQ010000011">
    <property type="protein sequence ID" value="MDK8601919.1"/>
    <property type="molecule type" value="Genomic_DNA"/>
</dbReference>